<keyword evidence="3" id="KW-1185">Reference proteome</keyword>
<comment type="caution">
    <text evidence="2">The sequence shown here is derived from an EMBL/GenBank/DDBJ whole genome shotgun (WGS) entry which is preliminary data.</text>
</comment>
<dbReference type="RefSeq" id="WP_217670750.1">
    <property type="nucleotide sequence ID" value="NZ_JAHRID010000008.1"/>
</dbReference>
<dbReference type="EMBL" id="JAHRID010000008">
    <property type="protein sequence ID" value="MBV2130484.1"/>
    <property type="molecule type" value="Genomic_DNA"/>
</dbReference>
<gene>
    <name evidence="2" type="ORF">KQY15_15420</name>
</gene>
<dbReference type="Pfam" id="PF00144">
    <property type="entry name" value="Beta-lactamase"/>
    <property type="match status" value="1"/>
</dbReference>
<feature type="domain" description="Beta-lactamase-related" evidence="1">
    <location>
        <begin position="98"/>
        <end position="356"/>
    </location>
</feature>
<proteinExistence type="predicted"/>
<dbReference type="InterPro" id="IPR050491">
    <property type="entry name" value="AmpC-like"/>
</dbReference>
<dbReference type="Proteomes" id="UP000704611">
    <property type="component" value="Unassembled WGS sequence"/>
</dbReference>
<dbReference type="PANTHER" id="PTHR46825">
    <property type="entry name" value="D-ALANYL-D-ALANINE-CARBOXYPEPTIDASE/ENDOPEPTIDASE AMPH"/>
    <property type="match status" value="1"/>
</dbReference>
<evidence type="ECO:0000259" key="1">
    <source>
        <dbReference type="Pfam" id="PF00144"/>
    </source>
</evidence>
<dbReference type="InterPro" id="IPR001466">
    <property type="entry name" value="Beta-lactam-related"/>
</dbReference>
<protein>
    <submittedName>
        <fullName evidence="2">Beta-lactamase family protein</fullName>
    </submittedName>
</protein>
<name>A0ABS6MNV2_9GAMM</name>
<evidence type="ECO:0000313" key="2">
    <source>
        <dbReference type="EMBL" id="MBV2130484.1"/>
    </source>
</evidence>
<sequence>MRLTTVLLSSLLLLGCKSGDFREDCGGLPTIQINEKSTPIKLPILHNFSTLPIEGNVATSLEVALENALQKSEILQYDIVVKTPFGMWTSQNTEDGVEKFYWASVGKMFTAIAVYQLVDEERLKLDDRVSIWFPDFPHAERITIEMLLQHRTGIPSYNEFPYFSSFVPEPKPDEILNFMREQKFYYCPGSGWNYSNTNYVMLGEIISRVEGTSYQNSINTRFASEQTSFLSLDYDSYPSDVAVIAPIGEPQRLLKPSGPYAAGNIVASSLAMAEALESYLQSQMVDEARLKSMVDNVYQMYDSPMYYGDGIMTYEVGDDHWIGHSGGTPGANALLVYSKNSQAIVAIAFTGKGSAESIANSIFKVLE</sequence>
<dbReference type="PANTHER" id="PTHR46825:SF7">
    <property type="entry name" value="D-ALANYL-D-ALANINE CARBOXYPEPTIDASE"/>
    <property type="match status" value="1"/>
</dbReference>
<evidence type="ECO:0000313" key="3">
    <source>
        <dbReference type="Proteomes" id="UP000704611"/>
    </source>
</evidence>
<accession>A0ABS6MNV2</accession>
<organism evidence="2 3">
    <name type="scientific">Arsukibacterium indicum</name>
    <dbReference type="NCBI Taxonomy" id="2848612"/>
    <lineage>
        <taxon>Bacteria</taxon>
        <taxon>Pseudomonadati</taxon>
        <taxon>Pseudomonadota</taxon>
        <taxon>Gammaproteobacteria</taxon>
        <taxon>Chromatiales</taxon>
        <taxon>Chromatiaceae</taxon>
        <taxon>Arsukibacterium</taxon>
    </lineage>
</organism>
<reference evidence="2 3" key="1">
    <citation type="submission" date="2021-06" db="EMBL/GenBank/DDBJ databases">
        <title>Rheinheimera indica sp. nov., isolated from deep-sea sediment.</title>
        <authorList>
            <person name="Wang Z."/>
            <person name="Zhang X.-Y."/>
        </authorList>
    </citation>
    <scope>NUCLEOTIDE SEQUENCE [LARGE SCALE GENOMIC DNA]</scope>
    <source>
        <strain evidence="2 3">SM2107</strain>
    </source>
</reference>
<dbReference type="PROSITE" id="PS51257">
    <property type="entry name" value="PROKAR_LIPOPROTEIN"/>
    <property type="match status" value="1"/>
</dbReference>